<dbReference type="PANTHER" id="PTHR21071:SF4">
    <property type="entry name" value="UDP-N-ACETYLENOLPYRUVOYLGLUCOSAMINE REDUCTASE"/>
    <property type="match status" value="1"/>
</dbReference>
<evidence type="ECO:0000256" key="16">
    <source>
        <dbReference type="ARBA" id="ARBA00023316"/>
    </source>
</evidence>
<dbReference type="GO" id="GO:0009252">
    <property type="term" value="P:peptidoglycan biosynthetic process"/>
    <property type="evidence" value="ECO:0007669"/>
    <property type="project" value="UniProtKB-UniRule"/>
</dbReference>
<evidence type="ECO:0000256" key="12">
    <source>
        <dbReference type="ARBA" id="ARBA00022960"/>
    </source>
</evidence>
<evidence type="ECO:0000256" key="18">
    <source>
        <dbReference type="ARBA" id="ARBA00048914"/>
    </source>
</evidence>
<dbReference type="AlphaFoldDB" id="A0A1M6QEK6"/>
<evidence type="ECO:0000256" key="2">
    <source>
        <dbReference type="ARBA" id="ARBA00003921"/>
    </source>
</evidence>
<dbReference type="InterPro" id="IPR011601">
    <property type="entry name" value="MurB_C"/>
</dbReference>
<dbReference type="InterPro" id="IPR016167">
    <property type="entry name" value="FAD-bd_PCMH_sub1"/>
</dbReference>
<evidence type="ECO:0000256" key="8">
    <source>
        <dbReference type="ARBA" id="ARBA00022618"/>
    </source>
</evidence>
<evidence type="ECO:0000256" key="11">
    <source>
        <dbReference type="ARBA" id="ARBA00022857"/>
    </source>
</evidence>
<comment type="pathway">
    <text evidence="4 19">Cell wall biogenesis; peptidoglycan biosynthesis.</text>
</comment>
<dbReference type="GO" id="GO:0008762">
    <property type="term" value="F:UDP-N-acetylmuramate dehydrogenase activity"/>
    <property type="evidence" value="ECO:0007669"/>
    <property type="project" value="UniProtKB-UniRule"/>
</dbReference>
<keyword evidence="8 19" id="KW-0132">Cell division</keyword>
<dbReference type="HAMAP" id="MF_00037">
    <property type="entry name" value="MurB"/>
    <property type="match status" value="1"/>
</dbReference>
<keyword evidence="7 19" id="KW-0963">Cytoplasm</keyword>
<comment type="subcellular location">
    <subcellularLocation>
        <location evidence="3 19">Cytoplasm</location>
    </subcellularLocation>
</comment>
<evidence type="ECO:0000256" key="14">
    <source>
        <dbReference type="ARBA" id="ARBA00023002"/>
    </source>
</evidence>
<dbReference type="Pfam" id="PF01565">
    <property type="entry name" value="FAD_binding_4"/>
    <property type="match status" value="1"/>
</dbReference>
<feature type="domain" description="FAD-binding PCMH-type" evidence="20">
    <location>
        <begin position="16"/>
        <end position="183"/>
    </location>
</feature>
<dbReference type="EC" id="1.3.1.98" evidence="5 19"/>
<keyword evidence="9 19" id="KW-0285">Flavoprotein</keyword>
<evidence type="ECO:0000256" key="7">
    <source>
        <dbReference type="ARBA" id="ARBA00022490"/>
    </source>
</evidence>
<feature type="active site" evidence="19">
    <location>
        <position position="281"/>
    </location>
</feature>
<reference evidence="21 22" key="1">
    <citation type="submission" date="2016-11" db="EMBL/GenBank/DDBJ databases">
        <authorList>
            <person name="Jaros S."/>
            <person name="Januszkiewicz K."/>
            <person name="Wedrychowicz H."/>
        </authorList>
    </citation>
    <scope>NUCLEOTIDE SEQUENCE [LARGE SCALE GENOMIC DNA]</scope>
    <source>
        <strain evidence="21 22">DSM 19557</strain>
    </source>
</reference>
<dbReference type="InterPro" id="IPR006094">
    <property type="entry name" value="Oxid_FAD_bind_N"/>
</dbReference>
<dbReference type="NCBIfam" id="NF010480">
    <property type="entry name" value="PRK13905.1"/>
    <property type="match status" value="1"/>
</dbReference>
<keyword evidence="13 19" id="KW-0573">Peptidoglycan synthesis</keyword>
<gene>
    <name evidence="19" type="primary">murB</name>
    <name evidence="21" type="ORF">SAMN05444391_0207</name>
</gene>
<feature type="active site" description="Proton donor" evidence="19">
    <location>
        <position position="211"/>
    </location>
</feature>
<keyword evidence="15 19" id="KW-0131">Cell cycle</keyword>
<dbReference type="UniPathway" id="UPA00219"/>
<comment type="function">
    <text evidence="2 19">Cell wall formation.</text>
</comment>
<dbReference type="GO" id="GO:0051301">
    <property type="term" value="P:cell division"/>
    <property type="evidence" value="ECO:0007669"/>
    <property type="project" value="UniProtKB-KW"/>
</dbReference>
<protein>
    <recommendedName>
        <fullName evidence="6 19">UDP-N-acetylenolpyruvoylglucosamine reductase</fullName>
        <ecNumber evidence="5 19">1.3.1.98</ecNumber>
    </recommendedName>
    <alternativeName>
        <fullName evidence="17 19">UDP-N-acetylmuramate dehydrogenase</fullName>
    </alternativeName>
</protein>
<evidence type="ECO:0000256" key="19">
    <source>
        <dbReference type="HAMAP-Rule" id="MF_00037"/>
    </source>
</evidence>
<keyword evidence="10 19" id="KW-0274">FAD</keyword>
<evidence type="ECO:0000256" key="10">
    <source>
        <dbReference type="ARBA" id="ARBA00022827"/>
    </source>
</evidence>
<evidence type="ECO:0000256" key="17">
    <source>
        <dbReference type="ARBA" id="ARBA00031026"/>
    </source>
</evidence>
<dbReference type="NCBIfam" id="TIGR00179">
    <property type="entry name" value="murB"/>
    <property type="match status" value="1"/>
</dbReference>
<dbReference type="GO" id="GO:0071555">
    <property type="term" value="P:cell wall organization"/>
    <property type="evidence" value="ECO:0007669"/>
    <property type="project" value="UniProtKB-KW"/>
</dbReference>
<proteinExistence type="inferred from homology"/>
<dbReference type="InterPro" id="IPR036635">
    <property type="entry name" value="MurB_C_sf"/>
</dbReference>
<evidence type="ECO:0000259" key="20">
    <source>
        <dbReference type="PROSITE" id="PS51387"/>
    </source>
</evidence>
<dbReference type="Gene3D" id="3.90.78.10">
    <property type="entry name" value="UDP-N-acetylenolpyruvoylglucosamine reductase, C-terminal domain"/>
    <property type="match status" value="1"/>
</dbReference>
<evidence type="ECO:0000256" key="3">
    <source>
        <dbReference type="ARBA" id="ARBA00004496"/>
    </source>
</evidence>
<evidence type="ECO:0000313" key="22">
    <source>
        <dbReference type="Proteomes" id="UP000189810"/>
    </source>
</evidence>
<dbReference type="GO" id="GO:0005829">
    <property type="term" value="C:cytosol"/>
    <property type="evidence" value="ECO:0007669"/>
    <property type="project" value="TreeGrafter"/>
</dbReference>
<dbReference type="STRING" id="381751.SAMN05444391_0207"/>
<dbReference type="SUPFAM" id="SSF56194">
    <property type="entry name" value="Uridine diphospho-N-Acetylenolpyruvylglucosamine reductase, MurB, C-terminal domain"/>
    <property type="match status" value="1"/>
</dbReference>
<evidence type="ECO:0000256" key="13">
    <source>
        <dbReference type="ARBA" id="ARBA00022984"/>
    </source>
</evidence>
<evidence type="ECO:0000256" key="6">
    <source>
        <dbReference type="ARBA" id="ARBA00015188"/>
    </source>
</evidence>
<dbReference type="GO" id="GO:0071949">
    <property type="term" value="F:FAD binding"/>
    <property type="evidence" value="ECO:0007669"/>
    <property type="project" value="InterPro"/>
</dbReference>
<dbReference type="InterPro" id="IPR016169">
    <property type="entry name" value="FAD-bd_PCMH_sub2"/>
</dbReference>
<evidence type="ECO:0000256" key="4">
    <source>
        <dbReference type="ARBA" id="ARBA00004752"/>
    </source>
</evidence>
<evidence type="ECO:0000256" key="15">
    <source>
        <dbReference type="ARBA" id="ARBA00023306"/>
    </source>
</evidence>
<organism evidence="21 22">
    <name type="scientific">Thermocrinis minervae</name>
    <dbReference type="NCBI Taxonomy" id="381751"/>
    <lineage>
        <taxon>Bacteria</taxon>
        <taxon>Pseudomonadati</taxon>
        <taxon>Aquificota</taxon>
        <taxon>Aquificia</taxon>
        <taxon>Aquificales</taxon>
        <taxon>Aquificaceae</taxon>
        <taxon>Thermocrinis</taxon>
    </lineage>
</organism>
<dbReference type="OrthoDB" id="9804753at2"/>
<comment type="cofactor">
    <cofactor evidence="1 19">
        <name>FAD</name>
        <dbReference type="ChEBI" id="CHEBI:57692"/>
    </cofactor>
</comment>
<dbReference type="InterPro" id="IPR036318">
    <property type="entry name" value="FAD-bd_PCMH-like_sf"/>
</dbReference>
<dbReference type="PANTHER" id="PTHR21071">
    <property type="entry name" value="UDP-N-ACETYLENOLPYRUVOYLGLUCOSAMINE REDUCTASE"/>
    <property type="match status" value="1"/>
</dbReference>
<dbReference type="Gene3D" id="3.30.43.10">
    <property type="entry name" value="Uridine Diphospho-n-acetylenolpyruvylglucosamine Reductase, domain 2"/>
    <property type="match status" value="1"/>
</dbReference>
<dbReference type="GO" id="GO:0008360">
    <property type="term" value="P:regulation of cell shape"/>
    <property type="evidence" value="ECO:0007669"/>
    <property type="project" value="UniProtKB-KW"/>
</dbReference>
<keyword evidence="22" id="KW-1185">Reference proteome</keyword>
<dbReference type="Gene3D" id="3.30.465.10">
    <property type="match status" value="1"/>
</dbReference>
<dbReference type="InterPro" id="IPR003170">
    <property type="entry name" value="MurB"/>
</dbReference>
<accession>A0A1M6QEK6</accession>
<name>A0A1M6QEK6_9AQUI</name>
<keyword evidence="14 19" id="KW-0560">Oxidoreductase</keyword>
<dbReference type="Pfam" id="PF02873">
    <property type="entry name" value="MurB_C"/>
    <property type="match status" value="1"/>
</dbReference>
<dbReference type="EMBL" id="LT670846">
    <property type="protein sequence ID" value="SHK18682.1"/>
    <property type="molecule type" value="Genomic_DNA"/>
</dbReference>
<evidence type="ECO:0000313" key="21">
    <source>
        <dbReference type="EMBL" id="SHK18682.1"/>
    </source>
</evidence>
<comment type="catalytic activity">
    <reaction evidence="18 19">
        <text>UDP-N-acetyl-alpha-D-muramate + NADP(+) = UDP-N-acetyl-3-O-(1-carboxyvinyl)-alpha-D-glucosamine + NADPH + H(+)</text>
        <dbReference type="Rhea" id="RHEA:12248"/>
        <dbReference type="ChEBI" id="CHEBI:15378"/>
        <dbReference type="ChEBI" id="CHEBI:57783"/>
        <dbReference type="ChEBI" id="CHEBI:58349"/>
        <dbReference type="ChEBI" id="CHEBI:68483"/>
        <dbReference type="ChEBI" id="CHEBI:70757"/>
        <dbReference type="EC" id="1.3.1.98"/>
    </reaction>
</comment>
<evidence type="ECO:0000256" key="1">
    <source>
        <dbReference type="ARBA" id="ARBA00001974"/>
    </source>
</evidence>
<keyword evidence="11 19" id="KW-0521">NADP</keyword>
<dbReference type="InterPro" id="IPR016166">
    <property type="entry name" value="FAD-bd_PCMH"/>
</dbReference>
<evidence type="ECO:0000256" key="9">
    <source>
        <dbReference type="ARBA" id="ARBA00022630"/>
    </source>
</evidence>
<dbReference type="SUPFAM" id="SSF56176">
    <property type="entry name" value="FAD-binding/transporter-associated domain-like"/>
    <property type="match status" value="1"/>
</dbReference>
<dbReference type="RefSeq" id="WP_079653403.1">
    <property type="nucleotide sequence ID" value="NZ_LT670846.1"/>
</dbReference>
<comment type="similarity">
    <text evidence="19">Belongs to the MurB family.</text>
</comment>
<feature type="active site" evidence="19">
    <location>
        <position position="163"/>
    </location>
</feature>
<dbReference type="PROSITE" id="PS51387">
    <property type="entry name" value="FAD_PCMH"/>
    <property type="match status" value="1"/>
</dbReference>
<sequence>MDIRRKVRLDAFTTIGIGGIAEYFAVPRDQEELADLIKLAQDKGKPIHILGRGANTIFGDFEGFVVYTKNFSNMSVEDEGNKGLRVKVAAGVDLHKLVKLAVDENLEGVYRLVGLPATVGGAVSMNAGAFGYEISEHLLSVKFLGWDGNVYTAMKQDLNFSYRNSPFPSLGVVLECEFLFQRTNRPIFEEFQSIKRLRKEKQPINMPTSGSTFKNPQGHAAGKLLEEVGMKGFRIGGVAFSEVHANFLINVDRGTFQDVLKIIQVAKRRVLETFGIELEEEVVLVGKRDAFARLD</sequence>
<evidence type="ECO:0000256" key="5">
    <source>
        <dbReference type="ARBA" id="ARBA00012518"/>
    </source>
</evidence>
<keyword evidence="16 19" id="KW-0961">Cell wall biogenesis/degradation</keyword>
<keyword evidence="12 19" id="KW-0133">Cell shape</keyword>
<dbReference type="Proteomes" id="UP000189810">
    <property type="component" value="Chromosome I"/>
</dbReference>